<name>A0A5A8C4B2_CAFRO</name>
<sequence>MAIPAMDVYAMSSALWEAAKAGNTAKASRLIDAGALVNRNNAAEDGSTALSAAALNGHRDTVELLLDRGADLEAKVEDGSTALSVAALNGHRNMVELLLDRGADLEAKVEGGLTALMRAAKGGHRDTVELVVACGANVEAQCSAGKVALDFCAANACACPATPPIRPGACDRREW</sequence>
<dbReference type="AlphaFoldDB" id="A0A5A8C4B2"/>
<comment type="caution">
    <text evidence="4">The sequence shown here is derived from an EMBL/GenBank/DDBJ whole genome shotgun (WGS) entry which is preliminary data.</text>
</comment>
<accession>A0A5A8C4B2</accession>
<evidence type="ECO:0000256" key="1">
    <source>
        <dbReference type="ARBA" id="ARBA00022737"/>
    </source>
</evidence>
<dbReference type="PRINTS" id="PR01415">
    <property type="entry name" value="ANKYRIN"/>
</dbReference>
<keyword evidence="1" id="KW-0677">Repeat</keyword>
<feature type="repeat" description="ANK" evidence="3">
    <location>
        <begin position="78"/>
        <end position="110"/>
    </location>
</feature>
<dbReference type="PROSITE" id="PS50088">
    <property type="entry name" value="ANK_REPEAT"/>
    <property type="match status" value="3"/>
</dbReference>
<evidence type="ECO:0000313" key="5">
    <source>
        <dbReference type="Proteomes" id="UP000323011"/>
    </source>
</evidence>
<dbReference type="OMA" id="QGCRISA"/>
<evidence type="ECO:0000256" key="3">
    <source>
        <dbReference type="PROSITE-ProRule" id="PRU00023"/>
    </source>
</evidence>
<dbReference type="PANTHER" id="PTHR24171">
    <property type="entry name" value="ANKYRIN REPEAT DOMAIN-CONTAINING PROTEIN 39-RELATED"/>
    <property type="match status" value="1"/>
</dbReference>
<keyword evidence="5" id="KW-1185">Reference proteome</keyword>
<protein>
    <submittedName>
        <fullName evidence="4">Uncharacterized protein</fullName>
    </submittedName>
</protein>
<dbReference type="EMBL" id="VLTN01000068">
    <property type="protein sequence ID" value="KAA0147379.1"/>
    <property type="molecule type" value="Genomic_DNA"/>
</dbReference>
<dbReference type="Gene3D" id="1.25.40.20">
    <property type="entry name" value="Ankyrin repeat-containing domain"/>
    <property type="match status" value="2"/>
</dbReference>
<organism evidence="4 5">
    <name type="scientific">Cafeteria roenbergensis</name>
    <name type="common">Marine flagellate</name>
    <dbReference type="NCBI Taxonomy" id="33653"/>
    <lineage>
        <taxon>Eukaryota</taxon>
        <taxon>Sar</taxon>
        <taxon>Stramenopiles</taxon>
        <taxon>Bigyra</taxon>
        <taxon>Opalozoa</taxon>
        <taxon>Bicosoecida</taxon>
        <taxon>Cafeteriaceae</taxon>
        <taxon>Cafeteria</taxon>
    </lineage>
</organism>
<dbReference type="SMART" id="SM00248">
    <property type="entry name" value="ANK"/>
    <property type="match status" value="4"/>
</dbReference>
<feature type="repeat" description="ANK" evidence="3">
    <location>
        <begin position="45"/>
        <end position="77"/>
    </location>
</feature>
<evidence type="ECO:0000256" key="2">
    <source>
        <dbReference type="ARBA" id="ARBA00023043"/>
    </source>
</evidence>
<dbReference type="Proteomes" id="UP000323011">
    <property type="component" value="Unassembled WGS sequence"/>
</dbReference>
<feature type="repeat" description="ANK" evidence="3">
    <location>
        <begin position="111"/>
        <end position="143"/>
    </location>
</feature>
<reference evidence="4 5" key="1">
    <citation type="submission" date="2019-07" db="EMBL/GenBank/DDBJ databases">
        <title>Genomes of Cafeteria roenbergensis.</title>
        <authorList>
            <person name="Fischer M.G."/>
            <person name="Hackl T."/>
            <person name="Roman M."/>
        </authorList>
    </citation>
    <scope>NUCLEOTIDE SEQUENCE [LARGE SCALE GENOMIC DNA]</scope>
    <source>
        <strain evidence="4 5">BVI</strain>
    </source>
</reference>
<dbReference type="PROSITE" id="PS50297">
    <property type="entry name" value="ANK_REP_REGION"/>
    <property type="match status" value="3"/>
</dbReference>
<proteinExistence type="predicted"/>
<keyword evidence="2 3" id="KW-0040">ANK repeat</keyword>
<dbReference type="InterPro" id="IPR002110">
    <property type="entry name" value="Ankyrin_rpt"/>
</dbReference>
<dbReference type="Pfam" id="PF12796">
    <property type="entry name" value="Ank_2"/>
    <property type="match status" value="2"/>
</dbReference>
<evidence type="ECO:0000313" key="4">
    <source>
        <dbReference type="EMBL" id="KAA0147379.1"/>
    </source>
</evidence>
<dbReference type="InterPro" id="IPR036770">
    <property type="entry name" value="Ankyrin_rpt-contain_sf"/>
</dbReference>
<gene>
    <name evidence="4" type="ORF">FNF29_07446</name>
</gene>
<dbReference type="SUPFAM" id="SSF48403">
    <property type="entry name" value="Ankyrin repeat"/>
    <property type="match status" value="1"/>
</dbReference>